<dbReference type="Proteomes" id="UP001235849">
    <property type="component" value="Unassembled WGS sequence"/>
</dbReference>
<gene>
    <name evidence="1" type="ORF">PMG25_09600</name>
</gene>
<evidence type="ECO:0000313" key="1">
    <source>
        <dbReference type="EMBL" id="MDJ1174343.1"/>
    </source>
</evidence>
<proteinExistence type="predicted"/>
<dbReference type="RefSeq" id="WP_283766674.1">
    <property type="nucleotide sequence ID" value="NZ_JAQOSO010000054.1"/>
</dbReference>
<name>A0ABT7B599_9CYAN</name>
<accession>A0ABT7B599</accession>
<dbReference type="EMBL" id="JAQOSO010000054">
    <property type="protein sequence ID" value="MDJ1174343.1"/>
    <property type="molecule type" value="Genomic_DNA"/>
</dbReference>
<reference evidence="1 2" key="1">
    <citation type="submission" date="2023-01" db="EMBL/GenBank/DDBJ databases">
        <title>Novel diversity within Roseofilum (Cyanobacteria; Desertifilaceae) from marine benthic mats with descriptions of four novel species.</title>
        <authorList>
            <person name="Wang Y."/>
            <person name="Berthold D.E."/>
            <person name="Hu J."/>
            <person name="Lefler F.W."/>
            <person name="Laughinghouse H.D. IV."/>
        </authorList>
    </citation>
    <scope>NUCLEOTIDE SEQUENCE [LARGE SCALE GENOMIC DNA]</scope>
    <source>
        <strain evidence="1 2">BLCC-M114</strain>
    </source>
</reference>
<sequence>MTLDECDRRLAMTNAQILADLYYLNINHYHKINSMNLQQLENLASGD</sequence>
<comment type="caution">
    <text evidence="1">The sequence shown here is derived from an EMBL/GenBank/DDBJ whole genome shotgun (WGS) entry which is preliminary data.</text>
</comment>
<keyword evidence="2" id="KW-1185">Reference proteome</keyword>
<protein>
    <submittedName>
        <fullName evidence="1">Uncharacterized protein</fullName>
    </submittedName>
</protein>
<evidence type="ECO:0000313" key="2">
    <source>
        <dbReference type="Proteomes" id="UP001235849"/>
    </source>
</evidence>
<organism evidence="1 2">
    <name type="scientific">Roseofilum capinflatum BLCC-M114</name>
    <dbReference type="NCBI Taxonomy" id="3022440"/>
    <lineage>
        <taxon>Bacteria</taxon>
        <taxon>Bacillati</taxon>
        <taxon>Cyanobacteriota</taxon>
        <taxon>Cyanophyceae</taxon>
        <taxon>Desertifilales</taxon>
        <taxon>Desertifilaceae</taxon>
        <taxon>Roseofilum</taxon>
        <taxon>Roseofilum capinflatum</taxon>
    </lineage>
</organism>